<accession>A0A5C5YC37</accession>
<evidence type="ECO:0000256" key="2">
    <source>
        <dbReference type="SAM" id="MobiDB-lite"/>
    </source>
</evidence>
<dbReference type="EMBL" id="SJPK01000003">
    <property type="protein sequence ID" value="TWT73276.1"/>
    <property type="molecule type" value="Genomic_DNA"/>
</dbReference>
<dbReference type="PANTHER" id="PTHR36842:SF1">
    <property type="entry name" value="PROTEIN TOLB"/>
    <property type="match status" value="1"/>
</dbReference>
<dbReference type="SUPFAM" id="SSF69304">
    <property type="entry name" value="Tricorn protease N-terminal domain"/>
    <property type="match status" value="1"/>
</dbReference>
<sequence>MILQRFSCAEGVEENSRLLSAANTTGRDPICMTTHLHGRERQLTTGPTNHLLTNANVWSADGQWIYYDVRSDAAGSVFDGTRIERVGAASGDVEVLYESGDGACVGVVTASPTADQVVFIHGPEAPTQDWTYQAWHRRGVIVDAARPEVAINMDARDLTPPFTPGALRGGSHVHTFSPDGKWIAFTYEDHILAELGHCTDEAPISHESNQRVVGVSVPADSLPGGLLVVGKEHPRNHNGHYFSVIVTRTHDHPGPGSDEICRALEDAWIGRNGYLRRDGQRQAKAIAFQGEVVAHNGQHHREVYVVDLPNDLTQSDDGAIAGTPTTRPRPPKGVVQRRLTTTDERRFPGIQGPRHWLRSSPDGDRIAFLMKDDDGIVQLWTVAPTTGDTRQLTQNAYDVSSAFTWSPDGRWIAHLMDTSVCVTDTDTGETQRLTGACHESVAPRPEACVFSPDGTELAYVRPVQQAGEKDPQRAFNQIFLWTFAARPQDDPSGTAKKPGPRLAIQAS</sequence>
<gene>
    <name evidence="3" type="ORF">CA85_17440</name>
</gene>
<dbReference type="PANTHER" id="PTHR36842">
    <property type="entry name" value="PROTEIN TOLB HOMOLOG"/>
    <property type="match status" value="1"/>
</dbReference>
<comment type="similarity">
    <text evidence="1">Belongs to the TolB family.</text>
</comment>
<reference evidence="3 4" key="1">
    <citation type="submission" date="2019-02" db="EMBL/GenBank/DDBJ databases">
        <title>Deep-cultivation of Planctomycetes and their phenomic and genomic characterization uncovers novel biology.</title>
        <authorList>
            <person name="Wiegand S."/>
            <person name="Jogler M."/>
            <person name="Boedeker C."/>
            <person name="Pinto D."/>
            <person name="Vollmers J."/>
            <person name="Rivas-Marin E."/>
            <person name="Kohn T."/>
            <person name="Peeters S.H."/>
            <person name="Heuer A."/>
            <person name="Rast P."/>
            <person name="Oberbeckmann S."/>
            <person name="Bunk B."/>
            <person name="Jeske O."/>
            <person name="Meyerdierks A."/>
            <person name="Storesund J.E."/>
            <person name="Kallscheuer N."/>
            <person name="Luecker S."/>
            <person name="Lage O.M."/>
            <person name="Pohl T."/>
            <person name="Merkel B.J."/>
            <person name="Hornburger P."/>
            <person name="Mueller R.-W."/>
            <person name="Bruemmer F."/>
            <person name="Labrenz M."/>
            <person name="Spormann A.M."/>
            <person name="Op Den Camp H."/>
            <person name="Overmann J."/>
            <person name="Amann R."/>
            <person name="Jetten M.S.M."/>
            <person name="Mascher T."/>
            <person name="Medema M.H."/>
            <person name="Devos D.P."/>
            <person name="Kaster A.-K."/>
            <person name="Ovreas L."/>
            <person name="Rohde M."/>
            <person name="Galperin M.Y."/>
            <person name="Jogler C."/>
        </authorList>
    </citation>
    <scope>NUCLEOTIDE SEQUENCE [LARGE SCALE GENOMIC DNA]</scope>
    <source>
        <strain evidence="3 4">CA85</strain>
    </source>
</reference>
<dbReference type="Proteomes" id="UP000318053">
    <property type="component" value="Unassembled WGS sequence"/>
</dbReference>
<feature type="region of interest" description="Disordered" evidence="2">
    <location>
        <begin position="487"/>
        <end position="507"/>
    </location>
</feature>
<protein>
    <submittedName>
        <fullName evidence="3">Translocation protein TolB</fullName>
    </submittedName>
</protein>
<evidence type="ECO:0000256" key="1">
    <source>
        <dbReference type="ARBA" id="ARBA00009820"/>
    </source>
</evidence>
<evidence type="ECO:0000313" key="3">
    <source>
        <dbReference type="EMBL" id="TWT73276.1"/>
    </source>
</evidence>
<organism evidence="3 4">
    <name type="scientific">Allorhodopirellula solitaria</name>
    <dbReference type="NCBI Taxonomy" id="2527987"/>
    <lineage>
        <taxon>Bacteria</taxon>
        <taxon>Pseudomonadati</taxon>
        <taxon>Planctomycetota</taxon>
        <taxon>Planctomycetia</taxon>
        <taxon>Pirellulales</taxon>
        <taxon>Pirellulaceae</taxon>
        <taxon>Allorhodopirellula</taxon>
    </lineage>
</organism>
<name>A0A5C5YC37_9BACT</name>
<evidence type="ECO:0000313" key="4">
    <source>
        <dbReference type="Proteomes" id="UP000318053"/>
    </source>
</evidence>
<dbReference type="AlphaFoldDB" id="A0A5C5YC37"/>
<dbReference type="InterPro" id="IPR022223">
    <property type="entry name" value="DUF3748"/>
</dbReference>
<dbReference type="InterPro" id="IPR011042">
    <property type="entry name" value="6-blade_b-propeller_TolB-like"/>
</dbReference>
<proteinExistence type="inferred from homology"/>
<dbReference type="Pfam" id="PF07676">
    <property type="entry name" value="PD40"/>
    <property type="match status" value="1"/>
</dbReference>
<comment type="caution">
    <text evidence="3">The sequence shown here is derived from an EMBL/GenBank/DDBJ whole genome shotgun (WGS) entry which is preliminary data.</text>
</comment>
<dbReference type="Pfam" id="PF12566">
    <property type="entry name" value="DUF3748"/>
    <property type="match status" value="1"/>
</dbReference>
<dbReference type="Gene3D" id="2.120.10.30">
    <property type="entry name" value="TolB, C-terminal domain"/>
    <property type="match status" value="2"/>
</dbReference>
<dbReference type="InterPro" id="IPR011659">
    <property type="entry name" value="WD40"/>
</dbReference>
<keyword evidence="4" id="KW-1185">Reference proteome</keyword>